<dbReference type="GO" id="GO:0016763">
    <property type="term" value="F:pentosyltransferase activity"/>
    <property type="evidence" value="ECO:0007669"/>
    <property type="project" value="TreeGrafter"/>
</dbReference>
<evidence type="ECO:0000256" key="8">
    <source>
        <dbReference type="SAM" id="Phobius"/>
    </source>
</evidence>
<keyword evidence="5 8" id="KW-0812">Transmembrane</keyword>
<sequence>MAPTRIASGPSPHASARTWYAAALGTVAAWVLFRLVYLVWWCPFDLAPDEAHYWDWSRQLDWCYYSKGPLVAWLIYLGESLCGPWLKDVHGTTMPAVRLPSSICGGLLAFGVFVLTWQITAFPCLAFLTMLAVMLAPHVSVLSTLMTIDSPFLCLWQWSLVAAYYALGLNRLHRVQDPASDLLPPAYTMQSGSNSSRWVSWLILGLLIGLGVLAKPTMLLFPACLMLFLVMHRGMRALLSRPAVWCALGLAALVGAGPILWWNAQHDWVTFRHLFAQAALVGPIRWRPWGWLEYLGVQSALLLGTGMVAWLAASLWAVRSHQPASGFLLAFSWPVFVVFAGFSFRTPIQPNWPVSAYLAAIPLTACWLRATWFQAGTPRLVRLLLWPTALIALLLTIHLHVPHLAYHLGLLPTLARLTGRDTEPQWPRRFDPTCRLLGWREIALALQHCRELCQRSRFDPILAATPYGTAAELAFYLPDQPRVYCLNRANGMRYTQYDLWRPNPLADPQRFTGRIFLCVGPLSAQARAGFASVTLLQTVVIHRYGCEIAREYIYLAQDFRGFPEDGQLPRY</sequence>
<evidence type="ECO:0000256" key="1">
    <source>
        <dbReference type="ARBA" id="ARBA00004651"/>
    </source>
</evidence>
<evidence type="ECO:0000256" key="5">
    <source>
        <dbReference type="ARBA" id="ARBA00022692"/>
    </source>
</evidence>
<dbReference type="AlphaFoldDB" id="H5SCZ1"/>
<feature type="transmembrane region" description="Helical" evidence="8">
    <location>
        <begin position="295"/>
        <end position="318"/>
    </location>
</feature>
<accession>H5SCZ1</accession>
<dbReference type="GO" id="GO:0009103">
    <property type="term" value="P:lipopolysaccharide biosynthetic process"/>
    <property type="evidence" value="ECO:0007669"/>
    <property type="project" value="UniProtKB-ARBA"/>
</dbReference>
<evidence type="ECO:0000256" key="7">
    <source>
        <dbReference type="ARBA" id="ARBA00023136"/>
    </source>
</evidence>
<dbReference type="InterPro" id="IPR050297">
    <property type="entry name" value="LipidA_mod_glycosyltrf_83"/>
</dbReference>
<evidence type="ECO:0000256" key="4">
    <source>
        <dbReference type="ARBA" id="ARBA00022679"/>
    </source>
</evidence>
<feature type="transmembrane region" description="Helical" evidence="8">
    <location>
        <begin position="325"/>
        <end position="344"/>
    </location>
</feature>
<dbReference type="InterPro" id="IPR038731">
    <property type="entry name" value="RgtA/B/C-like"/>
</dbReference>
<feature type="transmembrane region" description="Helical" evidence="8">
    <location>
        <begin position="20"/>
        <end position="40"/>
    </location>
</feature>
<evidence type="ECO:0000256" key="2">
    <source>
        <dbReference type="ARBA" id="ARBA00022475"/>
    </source>
</evidence>
<dbReference type="GO" id="GO:0005886">
    <property type="term" value="C:plasma membrane"/>
    <property type="evidence" value="ECO:0007669"/>
    <property type="project" value="UniProtKB-SubCell"/>
</dbReference>
<feature type="transmembrane region" description="Helical" evidence="8">
    <location>
        <begin position="99"/>
        <end position="119"/>
    </location>
</feature>
<reference evidence="10" key="1">
    <citation type="journal article" date="2005" name="Environ. Microbiol.">
        <title>Genetic and functional properties of uncultivated thermophilic crenarchaeotes from a subsurface gold mine as revealed by analysis of genome fragments.</title>
        <authorList>
            <person name="Nunoura T."/>
            <person name="Hirayama H."/>
            <person name="Takami H."/>
            <person name="Oida H."/>
            <person name="Nishi S."/>
            <person name="Shimamura S."/>
            <person name="Suzuki Y."/>
            <person name="Inagaki F."/>
            <person name="Takai K."/>
            <person name="Nealson K.H."/>
            <person name="Horikoshi K."/>
        </authorList>
    </citation>
    <scope>NUCLEOTIDE SEQUENCE</scope>
</reference>
<name>H5SCZ1_9BACT</name>
<evidence type="ECO:0000256" key="6">
    <source>
        <dbReference type="ARBA" id="ARBA00022989"/>
    </source>
</evidence>
<feature type="domain" description="Glycosyltransferase RgtA/B/C/D-like" evidence="9">
    <location>
        <begin position="67"/>
        <end position="168"/>
    </location>
</feature>
<proteinExistence type="predicted"/>
<keyword evidence="4 10" id="KW-0808">Transferase</keyword>
<evidence type="ECO:0000313" key="10">
    <source>
        <dbReference type="EMBL" id="BAL54027.1"/>
    </source>
</evidence>
<dbReference type="EMBL" id="AP011676">
    <property type="protein sequence ID" value="BAL54027.1"/>
    <property type="molecule type" value="Genomic_DNA"/>
</dbReference>
<feature type="transmembrane region" description="Helical" evidence="8">
    <location>
        <begin position="350"/>
        <end position="368"/>
    </location>
</feature>
<feature type="transmembrane region" description="Helical" evidence="8">
    <location>
        <begin position="380"/>
        <end position="401"/>
    </location>
</feature>
<comment type="subcellular location">
    <subcellularLocation>
        <location evidence="1">Cell membrane</location>
        <topology evidence="1">Multi-pass membrane protein</topology>
    </subcellularLocation>
</comment>
<feature type="transmembrane region" description="Helical" evidence="8">
    <location>
        <begin position="243"/>
        <end position="262"/>
    </location>
</feature>
<keyword evidence="6 8" id="KW-1133">Transmembrane helix</keyword>
<gene>
    <name evidence="10" type="ORF">HGMM_F12C05C10</name>
</gene>
<organism evidence="10">
    <name type="scientific">uncultured Planctomycetota bacterium</name>
    <dbReference type="NCBI Taxonomy" id="120965"/>
    <lineage>
        <taxon>Bacteria</taxon>
        <taxon>Pseudomonadati</taxon>
        <taxon>Planctomycetota</taxon>
        <taxon>environmental samples</taxon>
    </lineage>
</organism>
<keyword evidence="3 10" id="KW-0328">Glycosyltransferase</keyword>
<feature type="transmembrane region" description="Helical" evidence="8">
    <location>
        <begin position="198"/>
        <end position="231"/>
    </location>
</feature>
<reference evidence="10" key="2">
    <citation type="journal article" date="2012" name="PLoS ONE">
        <title>A Deeply Branching Thermophilic Bacterium with an Ancient Acetyl-CoA Pathway Dominates a Subsurface Ecosystem.</title>
        <authorList>
            <person name="Takami H."/>
            <person name="Noguchi H."/>
            <person name="Takaki Y."/>
            <person name="Uchiyama I."/>
            <person name="Toyoda A."/>
            <person name="Nishi S."/>
            <person name="Chee G.-J."/>
            <person name="Arai W."/>
            <person name="Nunoura T."/>
            <person name="Itoh T."/>
            <person name="Hattori M."/>
            <person name="Takai K."/>
        </authorList>
    </citation>
    <scope>NUCLEOTIDE SEQUENCE</scope>
</reference>
<keyword evidence="7 8" id="KW-0472">Membrane</keyword>
<dbReference type="PANTHER" id="PTHR33908:SF11">
    <property type="entry name" value="MEMBRANE PROTEIN"/>
    <property type="match status" value="1"/>
</dbReference>
<feature type="domain" description="Glycosyltransferase RgtA/B/C/D-like" evidence="9">
    <location>
        <begin position="187"/>
        <end position="262"/>
    </location>
</feature>
<feature type="transmembrane region" description="Helical" evidence="8">
    <location>
        <begin position="125"/>
        <end position="145"/>
    </location>
</feature>
<dbReference type="PANTHER" id="PTHR33908">
    <property type="entry name" value="MANNOSYLTRANSFERASE YKCB-RELATED"/>
    <property type="match status" value="1"/>
</dbReference>
<evidence type="ECO:0000259" key="9">
    <source>
        <dbReference type="Pfam" id="PF13231"/>
    </source>
</evidence>
<evidence type="ECO:0000256" key="3">
    <source>
        <dbReference type="ARBA" id="ARBA00022676"/>
    </source>
</evidence>
<keyword evidence="2" id="KW-1003">Cell membrane</keyword>
<dbReference type="Pfam" id="PF13231">
    <property type="entry name" value="PMT_2"/>
    <property type="match status" value="2"/>
</dbReference>
<protein>
    <submittedName>
        <fullName evidence="10">Dolichyl-phosphate-mannose-protein mannosyltransferase family protein</fullName>
    </submittedName>
</protein>